<dbReference type="AlphaFoldDB" id="R7Q8X4"/>
<dbReference type="InterPro" id="IPR035892">
    <property type="entry name" value="C2_domain_sf"/>
</dbReference>
<name>R7Q8X4_CHOCR</name>
<dbReference type="Gramene" id="CDF33925">
    <property type="protein sequence ID" value="CDF33925"/>
    <property type="gene ID" value="CHC_T00002601001"/>
</dbReference>
<organism evidence="2 3">
    <name type="scientific">Chondrus crispus</name>
    <name type="common">Carrageen Irish moss</name>
    <name type="synonym">Polymorpha crispa</name>
    <dbReference type="NCBI Taxonomy" id="2769"/>
    <lineage>
        <taxon>Eukaryota</taxon>
        <taxon>Rhodophyta</taxon>
        <taxon>Florideophyceae</taxon>
        <taxon>Rhodymeniophycidae</taxon>
        <taxon>Gigartinales</taxon>
        <taxon>Gigartinaceae</taxon>
        <taxon>Chondrus</taxon>
    </lineage>
</organism>
<dbReference type="GeneID" id="17321457"/>
<dbReference type="GO" id="GO:0005886">
    <property type="term" value="C:plasma membrane"/>
    <property type="evidence" value="ECO:0007669"/>
    <property type="project" value="TreeGrafter"/>
</dbReference>
<dbReference type="PANTHER" id="PTHR10857:SF106">
    <property type="entry name" value="C2 DOMAIN-CONTAINING PROTEIN"/>
    <property type="match status" value="1"/>
</dbReference>
<gene>
    <name evidence="2" type="ORF">CHC_T00002601001</name>
</gene>
<dbReference type="PhylomeDB" id="R7Q8X4"/>
<protein>
    <recommendedName>
        <fullName evidence="1">C2 domain-containing protein</fullName>
    </recommendedName>
</protein>
<dbReference type="PANTHER" id="PTHR10857">
    <property type="entry name" value="COPINE"/>
    <property type="match status" value="1"/>
</dbReference>
<dbReference type="SUPFAM" id="SSF49562">
    <property type="entry name" value="C2 domain (Calcium/lipid-binding domain, CaLB)"/>
    <property type="match status" value="1"/>
</dbReference>
<dbReference type="GO" id="GO:0005544">
    <property type="term" value="F:calcium-dependent phospholipid binding"/>
    <property type="evidence" value="ECO:0007669"/>
    <property type="project" value="InterPro"/>
</dbReference>
<dbReference type="Proteomes" id="UP000012073">
    <property type="component" value="Unassembled WGS sequence"/>
</dbReference>
<dbReference type="EMBL" id="HG001662">
    <property type="protein sequence ID" value="CDF33925.1"/>
    <property type="molecule type" value="Genomic_DNA"/>
</dbReference>
<dbReference type="InterPro" id="IPR045052">
    <property type="entry name" value="Copine"/>
</dbReference>
<evidence type="ECO:0000259" key="1">
    <source>
        <dbReference type="SMART" id="SM00239"/>
    </source>
</evidence>
<keyword evidence="3" id="KW-1185">Reference proteome</keyword>
<sequence length="341" mass="39089">MVFRPEAAANWFLTWDEDAADAGKSFLLQVKIAALSFRDLLSDGINSYATICRQRNGPDSAWELLGKTAIIKDDPNPEYPEGFRVFYEQDSNLSEDLLKVICYHKRDGLGHEDVIGIACISVRELVRTFGTRVQVELLRKKSQKVAGSICFMGEALPHHSPRGSNTTFDFHVAAMTPRKNDGKYQFAKMFLVISRERDDKTWGIVYRSDVVKKLAIVNLTKSKHQIVFKPFQLRQAEFVLGMTPKRRIKFSFFQKGRRGEPHIRIGQVVTSAEELLQDFAEDTSLDFMLDDRVIGEFANVARTEEKNITKLNIELNYFDSEREAREIKERGKRKVMNLNSP</sequence>
<dbReference type="Gene3D" id="2.60.40.150">
    <property type="entry name" value="C2 domain"/>
    <property type="match status" value="1"/>
</dbReference>
<dbReference type="SMART" id="SM00239">
    <property type="entry name" value="C2"/>
    <property type="match status" value="1"/>
</dbReference>
<reference evidence="3" key="1">
    <citation type="journal article" date="2013" name="Proc. Natl. Acad. Sci. U.S.A.">
        <title>Genome structure and metabolic features in the red seaweed Chondrus crispus shed light on evolution of the Archaeplastida.</title>
        <authorList>
            <person name="Collen J."/>
            <person name="Porcel B."/>
            <person name="Carre W."/>
            <person name="Ball S.G."/>
            <person name="Chaparro C."/>
            <person name="Tonon T."/>
            <person name="Barbeyron T."/>
            <person name="Michel G."/>
            <person name="Noel B."/>
            <person name="Valentin K."/>
            <person name="Elias M."/>
            <person name="Artiguenave F."/>
            <person name="Arun A."/>
            <person name="Aury J.M."/>
            <person name="Barbosa-Neto J.F."/>
            <person name="Bothwell J.H."/>
            <person name="Bouget F.Y."/>
            <person name="Brillet L."/>
            <person name="Cabello-Hurtado F."/>
            <person name="Capella-Gutierrez S."/>
            <person name="Charrier B."/>
            <person name="Cladiere L."/>
            <person name="Cock J.M."/>
            <person name="Coelho S.M."/>
            <person name="Colleoni C."/>
            <person name="Czjzek M."/>
            <person name="Da Silva C."/>
            <person name="Delage L."/>
            <person name="Denoeud F."/>
            <person name="Deschamps P."/>
            <person name="Dittami S.M."/>
            <person name="Gabaldon T."/>
            <person name="Gachon C.M."/>
            <person name="Groisillier A."/>
            <person name="Herve C."/>
            <person name="Jabbari K."/>
            <person name="Katinka M."/>
            <person name="Kloareg B."/>
            <person name="Kowalczyk N."/>
            <person name="Labadie K."/>
            <person name="Leblanc C."/>
            <person name="Lopez P.J."/>
            <person name="McLachlan D.H."/>
            <person name="Meslet-Cladiere L."/>
            <person name="Moustafa A."/>
            <person name="Nehr Z."/>
            <person name="Nyvall Collen P."/>
            <person name="Panaud O."/>
            <person name="Partensky F."/>
            <person name="Poulain J."/>
            <person name="Rensing S.A."/>
            <person name="Rousvoal S."/>
            <person name="Samson G."/>
            <person name="Symeonidi A."/>
            <person name="Weissenbach J."/>
            <person name="Zambounis A."/>
            <person name="Wincker P."/>
            <person name="Boyen C."/>
        </authorList>
    </citation>
    <scope>NUCLEOTIDE SEQUENCE [LARGE SCALE GENOMIC DNA]</scope>
    <source>
        <strain evidence="3">cv. Stackhouse</strain>
    </source>
</reference>
<accession>R7Q8X4</accession>
<dbReference type="GO" id="GO:0071277">
    <property type="term" value="P:cellular response to calcium ion"/>
    <property type="evidence" value="ECO:0007669"/>
    <property type="project" value="TreeGrafter"/>
</dbReference>
<feature type="domain" description="C2" evidence="1">
    <location>
        <begin position="29"/>
        <end position="134"/>
    </location>
</feature>
<dbReference type="RefSeq" id="XP_005713744.1">
    <property type="nucleotide sequence ID" value="XM_005713687.1"/>
</dbReference>
<evidence type="ECO:0000313" key="3">
    <source>
        <dbReference type="Proteomes" id="UP000012073"/>
    </source>
</evidence>
<dbReference type="STRING" id="2769.R7Q8X4"/>
<proteinExistence type="predicted"/>
<evidence type="ECO:0000313" key="2">
    <source>
        <dbReference type="EMBL" id="CDF33925.1"/>
    </source>
</evidence>
<dbReference type="Pfam" id="PF00168">
    <property type="entry name" value="C2"/>
    <property type="match status" value="1"/>
</dbReference>
<dbReference type="KEGG" id="ccp:CHC_T00002601001"/>
<dbReference type="InterPro" id="IPR000008">
    <property type="entry name" value="C2_dom"/>
</dbReference>